<reference evidence="16" key="2">
    <citation type="submission" date="2025-08" db="UniProtKB">
        <authorList>
            <consortium name="Ensembl"/>
        </authorList>
    </citation>
    <scope>IDENTIFICATION</scope>
</reference>
<keyword evidence="17" id="KW-1185">Reference proteome</keyword>
<evidence type="ECO:0000259" key="14">
    <source>
        <dbReference type="PROSITE" id="PS50059"/>
    </source>
</evidence>
<keyword evidence="6" id="KW-0256">Endoplasmic reticulum</keyword>
<organism evidence="16 17">
    <name type="scientific">Monodelphis domestica</name>
    <name type="common">Gray short-tailed opossum</name>
    <dbReference type="NCBI Taxonomy" id="13616"/>
    <lineage>
        <taxon>Eukaryota</taxon>
        <taxon>Metazoa</taxon>
        <taxon>Chordata</taxon>
        <taxon>Craniata</taxon>
        <taxon>Vertebrata</taxon>
        <taxon>Euteleostomi</taxon>
        <taxon>Mammalia</taxon>
        <taxon>Metatheria</taxon>
        <taxon>Didelphimorphia</taxon>
        <taxon>Didelphidae</taxon>
        <taxon>Monodelphis</taxon>
    </lineage>
</organism>
<dbReference type="Ensembl" id="ENSMODT00000068778.1">
    <property type="protein sequence ID" value="ENSMODP00000048989.1"/>
    <property type="gene ID" value="ENSMODG00000021555.4"/>
</dbReference>
<dbReference type="GO" id="GO:0005783">
    <property type="term" value="C:endoplasmic reticulum"/>
    <property type="evidence" value="ECO:0000318"/>
    <property type="project" value="GO_Central"/>
</dbReference>
<evidence type="ECO:0000256" key="13">
    <source>
        <dbReference type="SAM" id="MobiDB-lite"/>
    </source>
</evidence>
<feature type="compositionally biased region" description="Low complexity" evidence="13">
    <location>
        <begin position="79"/>
        <end position="93"/>
    </location>
</feature>
<dbReference type="STRING" id="13616.ENSMODP00000048989"/>
<proteinExistence type="predicted"/>
<keyword evidence="10 12" id="KW-0413">Isomerase</keyword>
<feature type="domain" description="PPIase FKBP-type" evidence="14">
    <location>
        <begin position="217"/>
        <end position="305"/>
    </location>
</feature>
<evidence type="ECO:0000256" key="10">
    <source>
        <dbReference type="ARBA" id="ARBA00023235"/>
    </source>
</evidence>
<evidence type="ECO:0000256" key="8">
    <source>
        <dbReference type="ARBA" id="ARBA00023110"/>
    </source>
</evidence>
<keyword evidence="4" id="KW-0732">Signal</keyword>
<dbReference type="InterPro" id="IPR002048">
    <property type="entry name" value="EF_hand_dom"/>
</dbReference>
<comment type="subcellular location">
    <subcellularLocation>
        <location evidence="2">Endoplasmic reticulum</location>
    </subcellularLocation>
</comment>
<dbReference type="Pfam" id="PF13202">
    <property type="entry name" value="EF-hand_5"/>
    <property type="match status" value="2"/>
</dbReference>
<dbReference type="CDD" id="cd00051">
    <property type="entry name" value="EFh"/>
    <property type="match status" value="1"/>
</dbReference>
<dbReference type="FunFam" id="1.10.238.10:FF:000102">
    <property type="entry name" value="Peptidylprolyl isomerase"/>
    <property type="match status" value="1"/>
</dbReference>
<dbReference type="Gene3D" id="1.10.238.10">
    <property type="entry name" value="EF-hand"/>
    <property type="match status" value="1"/>
</dbReference>
<reference evidence="16 17" key="1">
    <citation type="journal article" date="2007" name="Nature">
        <title>Genome of the marsupial Monodelphis domestica reveals innovation in non-coding sequences.</title>
        <authorList>
            <person name="Mikkelsen T.S."/>
            <person name="Wakefield M.J."/>
            <person name="Aken B."/>
            <person name="Amemiya C.T."/>
            <person name="Chang J.L."/>
            <person name="Duke S."/>
            <person name="Garber M."/>
            <person name="Gentles A.J."/>
            <person name="Goodstadt L."/>
            <person name="Heger A."/>
            <person name="Jurka J."/>
            <person name="Kamal M."/>
            <person name="Mauceli E."/>
            <person name="Searle S.M."/>
            <person name="Sharpe T."/>
            <person name="Baker M.L."/>
            <person name="Batzer M.A."/>
            <person name="Benos P.V."/>
            <person name="Belov K."/>
            <person name="Clamp M."/>
            <person name="Cook A."/>
            <person name="Cuff J."/>
            <person name="Das R."/>
            <person name="Davidow L."/>
            <person name="Deakin J.E."/>
            <person name="Fazzari M.J."/>
            <person name="Glass J.L."/>
            <person name="Grabherr M."/>
            <person name="Greally J.M."/>
            <person name="Gu W."/>
            <person name="Hore T.A."/>
            <person name="Huttley G.A."/>
            <person name="Kleber M."/>
            <person name="Jirtle R.L."/>
            <person name="Koina E."/>
            <person name="Lee J.T."/>
            <person name="Mahony S."/>
            <person name="Marra M.A."/>
            <person name="Miller R.D."/>
            <person name="Nicholls R.D."/>
            <person name="Oda M."/>
            <person name="Papenfuss A.T."/>
            <person name="Parra Z.E."/>
            <person name="Pollock D.D."/>
            <person name="Ray D.A."/>
            <person name="Schein J.E."/>
            <person name="Speed T.P."/>
            <person name="Thompson K."/>
            <person name="VandeBerg J.L."/>
            <person name="Wade C.M."/>
            <person name="Walker J.A."/>
            <person name="Waters P.D."/>
            <person name="Webber C."/>
            <person name="Weidman J.R."/>
            <person name="Xie X."/>
            <person name="Zody M.C."/>
            <person name="Baldwin J."/>
            <person name="Abdouelleil A."/>
            <person name="Abdulkadir J."/>
            <person name="Abebe A."/>
            <person name="Abera B."/>
            <person name="Abreu J."/>
            <person name="Acer S.C."/>
            <person name="Aftuck L."/>
            <person name="Alexander A."/>
            <person name="An P."/>
            <person name="Anderson E."/>
            <person name="Anderson S."/>
            <person name="Arachi H."/>
            <person name="Azer M."/>
            <person name="Bachantsang P."/>
            <person name="Barry A."/>
            <person name="Bayul T."/>
            <person name="Berlin A."/>
            <person name="Bessette D."/>
            <person name="Bloom T."/>
            <person name="Bloom T."/>
            <person name="Boguslavskiy L."/>
            <person name="Bonnet C."/>
            <person name="Boukhgalter B."/>
            <person name="Bourzgui I."/>
            <person name="Brown A."/>
            <person name="Cahill P."/>
            <person name="Channer S."/>
            <person name="Cheshatsang Y."/>
            <person name="Chuda L."/>
            <person name="Citroen M."/>
            <person name="Collymore A."/>
            <person name="Cooke P."/>
            <person name="Costello M."/>
            <person name="D'Aco K."/>
            <person name="Daza R."/>
            <person name="De Haan G."/>
            <person name="DeGray S."/>
            <person name="DeMaso C."/>
            <person name="Dhargay N."/>
            <person name="Dooley K."/>
            <person name="Dooley E."/>
            <person name="Doricent M."/>
            <person name="Dorje P."/>
            <person name="Dorjee K."/>
            <person name="Dupes A."/>
            <person name="Elong R."/>
            <person name="Falk J."/>
            <person name="Farina A."/>
            <person name="Faro S."/>
            <person name="Ferguson D."/>
            <person name="Fisher S."/>
            <person name="Foley C.D."/>
            <person name="Franke A."/>
            <person name="Friedrich D."/>
            <person name="Gadbois L."/>
            <person name="Gearin G."/>
            <person name="Gearin C.R."/>
            <person name="Giannoukos G."/>
            <person name="Goode T."/>
            <person name="Graham J."/>
            <person name="Grandbois E."/>
            <person name="Grewal S."/>
            <person name="Gyaltsen K."/>
            <person name="Hafez N."/>
            <person name="Hagos B."/>
            <person name="Hall J."/>
            <person name="Henson C."/>
            <person name="Hollinger A."/>
            <person name="Honan T."/>
            <person name="Huard M.D."/>
            <person name="Hughes L."/>
            <person name="Hurhula B."/>
            <person name="Husby M.E."/>
            <person name="Kamat A."/>
            <person name="Kanga B."/>
            <person name="Kashin S."/>
            <person name="Khazanovich D."/>
            <person name="Kisner P."/>
            <person name="Lance K."/>
            <person name="Lara M."/>
            <person name="Lee W."/>
            <person name="Lennon N."/>
            <person name="Letendre F."/>
            <person name="LeVine R."/>
            <person name="Lipovsky A."/>
            <person name="Liu X."/>
            <person name="Liu J."/>
            <person name="Liu S."/>
            <person name="Lokyitsang T."/>
            <person name="Lokyitsang Y."/>
            <person name="Lubonja R."/>
            <person name="Lui A."/>
            <person name="MacDonald P."/>
            <person name="Magnisalis V."/>
            <person name="Maru K."/>
            <person name="Matthews C."/>
            <person name="McCusker W."/>
            <person name="McDonough S."/>
            <person name="Mehta T."/>
            <person name="Meldrim J."/>
            <person name="Meneus L."/>
            <person name="Mihai O."/>
            <person name="Mihalev A."/>
            <person name="Mihova T."/>
            <person name="Mittelman R."/>
            <person name="Mlenga V."/>
            <person name="Montmayeur A."/>
            <person name="Mulrain L."/>
            <person name="Navidi A."/>
            <person name="Naylor J."/>
            <person name="Negash T."/>
            <person name="Nguyen T."/>
            <person name="Nguyen N."/>
            <person name="Nicol R."/>
            <person name="Norbu C."/>
            <person name="Norbu N."/>
            <person name="Novod N."/>
            <person name="O'Neill B."/>
            <person name="Osman S."/>
            <person name="Markiewicz E."/>
            <person name="Oyono O.L."/>
            <person name="Patti C."/>
            <person name="Phunkhang P."/>
            <person name="Pierre F."/>
            <person name="Priest M."/>
            <person name="Raghuraman S."/>
            <person name="Rege F."/>
            <person name="Reyes R."/>
            <person name="Rise C."/>
            <person name="Rogov P."/>
            <person name="Ross K."/>
            <person name="Ryan E."/>
            <person name="Settipalli S."/>
            <person name="Shea T."/>
            <person name="Sherpa N."/>
            <person name="Shi L."/>
            <person name="Shih D."/>
            <person name="Sparrow T."/>
            <person name="Spaulding J."/>
            <person name="Stalker J."/>
            <person name="Stange-Thomann N."/>
            <person name="Stavropoulos S."/>
            <person name="Stone C."/>
            <person name="Strader C."/>
            <person name="Tesfaye S."/>
            <person name="Thomson T."/>
            <person name="Thoulutsang Y."/>
            <person name="Thoulutsang D."/>
            <person name="Topham K."/>
            <person name="Topping I."/>
            <person name="Tsamla T."/>
            <person name="Vassiliev H."/>
            <person name="Vo A."/>
            <person name="Wangchuk T."/>
            <person name="Wangdi T."/>
            <person name="Weiand M."/>
            <person name="Wilkinson J."/>
            <person name="Wilson A."/>
            <person name="Yadav S."/>
            <person name="Young G."/>
            <person name="Yu Q."/>
            <person name="Zembek L."/>
            <person name="Zhong D."/>
            <person name="Zimmer A."/>
            <person name="Zwirko Z."/>
            <person name="Jaffe D.B."/>
            <person name="Alvarez P."/>
            <person name="Brockman W."/>
            <person name="Butler J."/>
            <person name="Chin C."/>
            <person name="Gnerre S."/>
            <person name="MacCallum I."/>
            <person name="Graves J.A."/>
            <person name="Ponting C.P."/>
            <person name="Breen M."/>
            <person name="Samollow P.B."/>
            <person name="Lander E.S."/>
            <person name="Lindblad-Toh K."/>
        </authorList>
    </citation>
    <scope>NUCLEOTIDE SEQUENCE [LARGE SCALE GENOMIC DNA]</scope>
</reference>
<keyword evidence="5" id="KW-0677">Repeat</keyword>
<dbReference type="FunCoup" id="A0A5F8GNH2">
    <property type="interactions" value="463"/>
</dbReference>
<keyword evidence="9" id="KW-0325">Glycoprotein</keyword>
<evidence type="ECO:0000256" key="12">
    <source>
        <dbReference type="PROSITE-ProRule" id="PRU00277"/>
    </source>
</evidence>
<feature type="domain" description="PPIase FKBP-type" evidence="14">
    <location>
        <begin position="329"/>
        <end position="417"/>
    </location>
</feature>
<dbReference type="PROSITE" id="PS50222">
    <property type="entry name" value="EF_HAND_2"/>
    <property type="match status" value="2"/>
</dbReference>
<dbReference type="InterPro" id="IPR011992">
    <property type="entry name" value="EF-hand-dom_pair"/>
</dbReference>
<evidence type="ECO:0000256" key="7">
    <source>
        <dbReference type="ARBA" id="ARBA00022837"/>
    </source>
</evidence>
<evidence type="ECO:0000256" key="5">
    <source>
        <dbReference type="ARBA" id="ARBA00022737"/>
    </source>
</evidence>
<dbReference type="PANTHER" id="PTHR46046:SF2">
    <property type="entry name" value="PEPTIDYL-PROLYL CIS-TRANS ISOMERASE FKBP9"/>
    <property type="match status" value="1"/>
</dbReference>
<dbReference type="Bgee" id="ENSMODG00000021555">
    <property type="expression patterns" value="Expressed in skeleton of lower jaw and 18 other cell types or tissues"/>
</dbReference>
<dbReference type="EC" id="5.2.1.8" evidence="12"/>
<keyword evidence="7" id="KW-0106">Calcium</keyword>
<dbReference type="PANTHER" id="PTHR46046">
    <property type="entry name" value="PEPTIDYLPROLYL ISOMERASE"/>
    <property type="match status" value="1"/>
</dbReference>
<dbReference type="SUPFAM" id="SSF47473">
    <property type="entry name" value="EF-hand"/>
    <property type="match status" value="1"/>
</dbReference>
<accession>A0A5F8GNH2</accession>
<evidence type="ECO:0000259" key="15">
    <source>
        <dbReference type="PROSITE" id="PS50222"/>
    </source>
</evidence>
<evidence type="ECO:0000313" key="16">
    <source>
        <dbReference type="Ensembl" id="ENSMODP00000048989.1"/>
    </source>
</evidence>
<feature type="domain" description="EF-hand" evidence="15">
    <location>
        <begin position="696"/>
        <end position="731"/>
    </location>
</feature>
<dbReference type="Proteomes" id="UP000002280">
    <property type="component" value="Chromosome 6"/>
</dbReference>
<keyword evidence="8 12" id="KW-0697">Rotamase</keyword>
<evidence type="ECO:0000256" key="1">
    <source>
        <dbReference type="ARBA" id="ARBA00000971"/>
    </source>
</evidence>
<evidence type="ECO:0000256" key="6">
    <source>
        <dbReference type="ARBA" id="ARBA00022824"/>
    </source>
</evidence>
<feature type="region of interest" description="Disordered" evidence="13">
    <location>
        <begin position="73"/>
        <end position="149"/>
    </location>
</feature>
<feature type="domain" description="PPIase FKBP-type" evidence="14">
    <location>
        <begin position="441"/>
        <end position="528"/>
    </location>
</feature>
<evidence type="ECO:0000256" key="11">
    <source>
        <dbReference type="ARBA" id="ARBA00055986"/>
    </source>
</evidence>
<feature type="domain" description="PPIase FKBP-type" evidence="14">
    <location>
        <begin position="552"/>
        <end position="640"/>
    </location>
</feature>
<dbReference type="InterPro" id="IPR001179">
    <property type="entry name" value="PPIase_FKBP_dom"/>
</dbReference>
<comment type="function">
    <text evidence="11">PPIases accelerate the folding of proteins during protein synthesis.</text>
</comment>
<dbReference type="AlphaFoldDB" id="A0A5F8GNH2"/>
<dbReference type="FunFam" id="3.10.50.40:FF:000002">
    <property type="entry name" value="Peptidylprolyl isomerase"/>
    <property type="match status" value="4"/>
</dbReference>
<dbReference type="GO" id="GO:0006457">
    <property type="term" value="P:protein folding"/>
    <property type="evidence" value="ECO:0000318"/>
    <property type="project" value="GO_Central"/>
</dbReference>
<dbReference type="Pfam" id="PF00254">
    <property type="entry name" value="FKBP_C"/>
    <property type="match status" value="4"/>
</dbReference>
<dbReference type="SUPFAM" id="SSF54534">
    <property type="entry name" value="FKBP-like"/>
    <property type="match status" value="4"/>
</dbReference>
<dbReference type="InterPro" id="IPR018247">
    <property type="entry name" value="EF_Hand_1_Ca_BS"/>
</dbReference>
<comment type="catalytic activity">
    <reaction evidence="1 12">
        <text>[protein]-peptidylproline (omega=180) = [protein]-peptidylproline (omega=0)</text>
        <dbReference type="Rhea" id="RHEA:16237"/>
        <dbReference type="Rhea" id="RHEA-COMP:10747"/>
        <dbReference type="Rhea" id="RHEA-COMP:10748"/>
        <dbReference type="ChEBI" id="CHEBI:83833"/>
        <dbReference type="ChEBI" id="CHEBI:83834"/>
        <dbReference type="EC" id="5.2.1.8"/>
    </reaction>
</comment>
<dbReference type="GO" id="GO:0005509">
    <property type="term" value="F:calcium ion binding"/>
    <property type="evidence" value="ECO:0007669"/>
    <property type="project" value="Ensembl"/>
</dbReference>
<dbReference type="SMART" id="SM00054">
    <property type="entry name" value="EFh"/>
    <property type="match status" value="2"/>
</dbReference>
<dbReference type="GeneTree" id="ENSGT00940000157125"/>
<evidence type="ECO:0000256" key="2">
    <source>
        <dbReference type="ARBA" id="ARBA00004240"/>
    </source>
</evidence>
<dbReference type="PROSITE" id="PS00018">
    <property type="entry name" value="EF_HAND_1"/>
    <property type="match status" value="1"/>
</dbReference>
<evidence type="ECO:0000313" key="17">
    <source>
        <dbReference type="Proteomes" id="UP000002280"/>
    </source>
</evidence>
<dbReference type="InterPro" id="IPR051989">
    <property type="entry name" value="FKBP-like_isomerase"/>
</dbReference>
<reference evidence="16" key="3">
    <citation type="submission" date="2025-09" db="UniProtKB">
        <authorList>
            <consortium name="Ensembl"/>
        </authorList>
    </citation>
    <scope>IDENTIFICATION</scope>
</reference>
<evidence type="ECO:0000256" key="9">
    <source>
        <dbReference type="ARBA" id="ARBA00023180"/>
    </source>
</evidence>
<evidence type="ECO:0000256" key="3">
    <source>
        <dbReference type="ARBA" id="ARBA00022723"/>
    </source>
</evidence>
<feature type="domain" description="EF-hand" evidence="15">
    <location>
        <begin position="651"/>
        <end position="686"/>
    </location>
</feature>
<protein>
    <recommendedName>
        <fullName evidence="12">peptidylprolyl isomerase</fullName>
        <ecNumber evidence="12">5.2.1.8</ecNumber>
    </recommendedName>
</protein>
<dbReference type="InterPro" id="IPR046357">
    <property type="entry name" value="PPIase_dom_sf"/>
</dbReference>
<name>A0A5F8GNH2_MONDO</name>
<sequence length="733" mass="80330">MFFGYQRRRGRWGGGRRLQLGVGGAWVRFWPQRALWPAERPIAWEGDLQARPAPEEQFVLAPASAEGLGVAGAVPDGWARPLSRPRLGRPGLAGRRGGSAVGQGPPRAGRGEGGPRPAFPRLQSLQSRGRTEPEPEPEPAGPGRVPLVSGSLPRGCMAALARAARPRGLPPSPPPPSLLLPLLLLGVAGRAAPGLGPELQVERRSVPDECPRAVRAGDFVRYHYVGTFPDGRQFDSSYDRGSTFNVFVGKGQLIAGMDQALVGMCVNERRFVKIPPQLAYGEEGVPDVVPPNAVLHFDVLLTDLWNSEDQVQVHTYFRPPTCSRTIQVSDFVRYHYNGTFLDGTLFDSSHNRMKTYDTYVGIGWLIPGMDRGLLGMCVGEKRLITIPPFLAYGEDGDGKDIPDQASLVFDVPLLDLHNPKDGIAVEHVFVPQDCERQSRPGDFLRYHYNASLLDGTVFDSSYSRNRTFDTYIGQGYVIAGMDEGLLGVCVGERRRITIPPHLGYGEEGRGNIPGSAVLVFDIHIIDFHNPSDSVNITSRYRPTNCSVLSKKGDYLKYHYNASLLDGTRLDSTLNLGKTYNIVLGSGQVVLGMDMGLRDMCVGEKRTVVIPPHLGYGEAGVAGEVPGSAVLVFDIELLDLVSGLPEGYMFVWNEEVSPNLFEEIDRNGDGEVLLEEFSEYIHAQVVTGKGKLAPGFDAEMIVKNMFTNQDRNGDGKVTAEEFKLKDQETRHDEL</sequence>
<dbReference type="PROSITE" id="PS50059">
    <property type="entry name" value="FKBP_PPIASE"/>
    <property type="match status" value="4"/>
</dbReference>
<dbReference type="InParanoid" id="A0A5F8GNH2"/>
<keyword evidence="3" id="KW-0479">Metal-binding</keyword>
<dbReference type="GO" id="GO:0003755">
    <property type="term" value="F:peptidyl-prolyl cis-trans isomerase activity"/>
    <property type="evidence" value="ECO:0000318"/>
    <property type="project" value="GO_Central"/>
</dbReference>
<dbReference type="Gene3D" id="3.10.50.40">
    <property type="match status" value="4"/>
</dbReference>
<evidence type="ECO:0000256" key="4">
    <source>
        <dbReference type="ARBA" id="ARBA00022729"/>
    </source>
</evidence>
<gene>
    <name evidence="16" type="primary">FKBP9</name>
</gene>